<keyword evidence="3" id="KW-1185">Reference proteome</keyword>
<protein>
    <submittedName>
        <fullName evidence="2">Uncharacterized protein</fullName>
    </submittedName>
</protein>
<accession>A0ABR3VF34</accession>
<feature type="region of interest" description="Disordered" evidence="1">
    <location>
        <begin position="319"/>
        <end position="339"/>
    </location>
</feature>
<gene>
    <name evidence="2" type="ORF">VTJ49DRAFT_499</name>
</gene>
<feature type="region of interest" description="Disordered" evidence="1">
    <location>
        <begin position="1"/>
        <end position="24"/>
    </location>
</feature>
<evidence type="ECO:0000313" key="3">
    <source>
        <dbReference type="Proteomes" id="UP001583172"/>
    </source>
</evidence>
<feature type="compositionally biased region" description="Basic and acidic residues" evidence="1">
    <location>
        <begin position="1"/>
        <end position="11"/>
    </location>
</feature>
<sequence length="339" mass="37017">MSANLPERKNDNPGGAQADNPKVLRLRNSNGTVHVPPLAKKLLEKCANRVEAECLLQAVIACGIFGHGSARRMTAGLAKTFQKDIASNVWTPPRLEPRFAFVKKGNQLHGISLTVLAGSDSFVDISLARGNDRDDGEHLNPPAMKLVKQAVNRWQPEMTPATYAWDTITLMDARYIDQSNDVTYNDIICDFPDEASLDHLFEVPQGLSAGQMPAIRCATRSDIGTDQPGVQETQGHVSQSDLLATIANEQPEGAGHEDRPDPVNEENSSHLARKALQRHDRAKKKLKAARKAMRRAREAERHALMQYYKERVAELEGRLAAGATGSEGSETEDGDGAAA</sequence>
<proteinExistence type="predicted"/>
<reference evidence="2 3" key="1">
    <citation type="journal article" date="2024" name="Commun. Biol.">
        <title>Comparative genomic analysis of thermophilic fungi reveals convergent evolutionary adaptations and gene losses.</title>
        <authorList>
            <person name="Steindorff A.S."/>
            <person name="Aguilar-Pontes M.V."/>
            <person name="Robinson A.J."/>
            <person name="Andreopoulos B."/>
            <person name="LaButti K."/>
            <person name="Kuo A."/>
            <person name="Mondo S."/>
            <person name="Riley R."/>
            <person name="Otillar R."/>
            <person name="Haridas S."/>
            <person name="Lipzen A."/>
            <person name="Grimwood J."/>
            <person name="Schmutz J."/>
            <person name="Clum A."/>
            <person name="Reid I.D."/>
            <person name="Moisan M.C."/>
            <person name="Butler G."/>
            <person name="Nguyen T.T.M."/>
            <person name="Dewar K."/>
            <person name="Conant G."/>
            <person name="Drula E."/>
            <person name="Henrissat B."/>
            <person name="Hansel C."/>
            <person name="Singer S."/>
            <person name="Hutchinson M.I."/>
            <person name="de Vries R.P."/>
            <person name="Natvig D.O."/>
            <person name="Powell A.J."/>
            <person name="Tsang A."/>
            <person name="Grigoriev I.V."/>
        </authorList>
    </citation>
    <scope>NUCLEOTIDE SEQUENCE [LARGE SCALE GENOMIC DNA]</scope>
    <source>
        <strain evidence="2 3">CBS 620.91</strain>
    </source>
</reference>
<comment type="caution">
    <text evidence="2">The sequence shown here is derived from an EMBL/GenBank/DDBJ whole genome shotgun (WGS) entry which is preliminary data.</text>
</comment>
<evidence type="ECO:0000256" key="1">
    <source>
        <dbReference type="SAM" id="MobiDB-lite"/>
    </source>
</evidence>
<feature type="region of interest" description="Disordered" evidence="1">
    <location>
        <begin position="251"/>
        <end position="297"/>
    </location>
</feature>
<dbReference type="Proteomes" id="UP001583172">
    <property type="component" value="Unassembled WGS sequence"/>
</dbReference>
<feature type="compositionally biased region" description="Basic residues" evidence="1">
    <location>
        <begin position="271"/>
        <end position="294"/>
    </location>
</feature>
<feature type="compositionally biased region" description="Acidic residues" evidence="1">
    <location>
        <begin position="329"/>
        <end position="339"/>
    </location>
</feature>
<name>A0ABR3VF34_HUMIN</name>
<dbReference type="EMBL" id="JAZGSY010000114">
    <property type="protein sequence ID" value="KAL1840425.1"/>
    <property type="molecule type" value="Genomic_DNA"/>
</dbReference>
<evidence type="ECO:0000313" key="2">
    <source>
        <dbReference type="EMBL" id="KAL1840425.1"/>
    </source>
</evidence>
<organism evidence="2 3">
    <name type="scientific">Humicola insolens</name>
    <name type="common">Soft-rot fungus</name>
    <dbReference type="NCBI Taxonomy" id="85995"/>
    <lineage>
        <taxon>Eukaryota</taxon>
        <taxon>Fungi</taxon>
        <taxon>Dikarya</taxon>
        <taxon>Ascomycota</taxon>
        <taxon>Pezizomycotina</taxon>
        <taxon>Sordariomycetes</taxon>
        <taxon>Sordariomycetidae</taxon>
        <taxon>Sordariales</taxon>
        <taxon>Chaetomiaceae</taxon>
        <taxon>Mycothermus</taxon>
    </lineage>
</organism>